<evidence type="ECO:0000256" key="4">
    <source>
        <dbReference type="ARBA" id="ARBA00022801"/>
    </source>
</evidence>
<dbReference type="InterPro" id="IPR050348">
    <property type="entry name" value="Protein-Tyr_Phosphatase"/>
</dbReference>
<sequence>MDNTESSDQKKAVKQFIDLLNSSSPHQKQISSSTAIQYLFARKFDIPKAVALYEANYLIRQREGLYGFDTALDPLRSELETGKFTILPSRDVSGAAIALFTANLHNPQIVSHKTTLQGIVYQLDAVLQSVETQRNGLVFIYDMSGSKYSNFDYELSQKILTMLKGCYPAKLKKVLIVTAPLWFKAPFKILRLFVREKLRDRVFTVSVPQLSLHIPRDSIPIHLGGTLRIDHSSWLINCNKSMTNREEDELLSQTVESSDPDQLIATITANGNNNNNNDDDSGTTTLTINGSENNGTTAQNGTTEISTQETNGIITDIHWTATENPPSSASPSSGFSDDDSLTGGTNETGDPKTIEQVVDMVRQMGRKGLLKEYADIRAQPPNGNFDHAKLRSNLTKNRYTDVLCYDHSRVVLSNDEDDPTNDYINANFVDGYKQKNAYISTQGPLPKTTPDFWQMVWDQQCLVIVMTTKTMERGRVKCHQYWEPKEDETGEHGNFKVKTTAIDSNENYSVASLEITNIKTDETRNVSHWQFTSWPDYGVPSSAMAMLTFLQRVREKQAEMVKELGDKWAGHHRGPPIIVHCSAGIGRTGTFITLDICISRLQDVGTVDIRGTVEKIRNQRAYSIQMPDQYVFCHLALIEYALANKHLSPDIDLNGFYDEEDSD</sequence>
<evidence type="ECO:0000256" key="3">
    <source>
        <dbReference type="ARBA" id="ARBA00022490"/>
    </source>
</evidence>
<dbReference type="GO" id="GO:0005737">
    <property type="term" value="C:cytoplasm"/>
    <property type="evidence" value="ECO:0007669"/>
    <property type="project" value="UniProtKB-SubCell"/>
</dbReference>
<organism evidence="14 15">
    <name type="scientific">Chironomus riparius</name>
    <dbReference type="NCBI Taxonomy" id="315576"/>
    <lineage>
        <taxon>Eukaryota</taxon>
        <taxon>Metazoa</taxon>
        <taxon>Ecdysozoa</taxon>
        <taxon>Arthropoda</taxon>
        <taxon>Hexapoda</taxon>
        <taxon>Insecta</taxon>
        <taxon>Pterygota</taxon>
        <taxon>Neoptera</taxon>
        <taxon>Endopterygota</taxon>
        <taxon>Diptera</taxon>
        <taxon>Nematocera</taxon>
        <taxon>Chironomoidea</taxon>
        <taxon>Chironomidae</taxon>
        <taxon>Chironominae</taxon>
        <taxon>Chironomus</taxon>
    </lineage>
</organism>
<protein>
    <recommendedName>
        <fullName evidence="9">Tyrosine-protein phosphatase non-receptor type 9</fullName>
        <ecNumber evidence="2">3.1.3.48</ecNumber>
    </recommendedName>
</protein>
<comment type="subcellular location">
    <subcellularLocation>
        <location evidence="1">Cytoplasm</location>
    </subcellularLocation>
</comment>
<dbReference type="FunFam" id="3.40.525.10:FF:000005">
    <property type="entry name" value="Tyrosine-protein phosphatase non-receptor type 9"/>
    <property type="match status" value="1"/>
</dbReference>
<dbReference type="PANTHER" id="PTHR19134:SF534">
    <property type="entry name" value="LD27988P"/>
    <property type="match status" value="1"/>
</dbReference>
<dbReference type="PRINTS" id="PR00700">
    <property type="entry name" value="PRTYPHPHTASE"/>
</dbReference>
<evidence type="ECO:0000256" key="1">
    <source>
        <dbReference type="ARBA" id="ARBA00004496"/>
    </source>
</evidence>
<feature type="region of interest" description="Disordered" evidence="10">
    <location>
        <begin position="320"/>
        <end position="351"/>
    </location>
</feature>
<dbReference type="Gene3D" id="1.10.8.20">
    <property type="entry name" value="N-terminal domain of phosphatidylinositol transfer protein sec14p"/>
    <property type="match status" value="1"/>
</dbReference>
<dbReference type="InterPro" id="IPR036273">
    <property type="entry name" value="CRAL/TRIO_N_dom_sf"/>
</dbReference>
<dbReference type="CDD" id="cd00170">
    <property type="entry name" value="SEC14"/>
    <property type="match status" value="1"/>
</dbReference>
<dbReference type="InterPro" id="IPR016130">
    <property type="entry name" value="Tyr_Pase_AS"/>
</dbReference>
<evidence type="ECO:0000256" key="7">
    <source>
        <dbReference type="ARBA" id="ARBA00055430"/>
    </source>
</evidence>
<dbReference type="AlphaFoldDB" id="A0A9P0JAY1"/>
<dbReference type="PROSITE" id="PS50056">
    <property type="entry name" value="TYR_PHOSPHATASE_2"/>
    <property type="match status" value="1"/>
</dbReference>
<evidence type="ECO:0000256" key="9">
    <source>
        <dbReference type="ARBA" id="ARBA00069781"/>
    </source>
</evidence>
<dbReference type="EMBL" id="OU895879">
    <property type="protein sequence ID" value="CAH1729580.1"/>
    <property type="molecule type" value="Genomic_DNA"/>
</dbReference>
<feature type="domain" description="Tyrosine specific protein phosphatases" evidence="12">
    <location>
        <begin position="547"/>
        <end position="631"/>
    </location>
</feature>
<evidence type="ECO:0000256" key="6">
    <source>
        <dbReference type="ARBA" id="ARBA00022990"/>
    </source>
</evidence>
<dbReference type="GO" id="GO:0048666">
    <property type="term" value="P:neuron development"/>
    <property type="evidence" value="ECO:0007669"/>
    <property type="project" value="UniProtKB-ARBA"/>
</dbReference>
<proteinExistence type="inferred from homology"/>
<reference evidence="14" key="2">
    <citation type="submission" date="2022-10" db="EMBL/GenBank/DDBJ databases">
        <authorList>
            <consortium name="ENA_rothamsted_submissions"/>
            <consortium name="culmorum"/>
            <person name="King R."/>
        </authorList>
    </citation>
    <scope>NUCLEOTIDE SEQUENCE</scope>
</reference>
<comment type="similarity">
    <text evidence="8">Belongs to the protein-tyrosine phosphatase family. Non-receptor class 3 subfamily.</text>
</comment>
<keyword evidence="4" id="KW-0378">Hydrolase</keyword>
<dbReference type="InterPro" id="IPR036865">
    <property type="entry name" value="CRAL-TRIO_dom_sf"/>
</dbReference>
<feature type="region of interest" description="Disordered" evidence="10">
    <location>
        <begin position="268"/>
        <end position="304"/>
    </location>
</feature>
<dbReference type="OrthoDB" id="7779401at2759"/>
<dbReference type="Pfam" id="PF00102">
    <property type="entry name" value="Y_phosphatase"/>
    <property type="match status" value="1"/>
</dbReference>
<evidence type="ECO:0000259" key="13">
    <source>
        <dbReference type="PROSITE" id="PS50191"/>
    </source>
</evidence>
<feature type="domain" description="Tyrosine-protein phosphatase" evidence="11">
    <location>
        <begin position="369"/>
        <end position="640"/>
    </location>
</feature>
<dbReference type="InterPro" id="IPR003595">
    <property type="entry name" value="Tyr_Pase_cat"/>
</dbReference>
<dbReference type="FunFam" id="3.90.190.10:FF:000026">
    <property type="entry name" value="tyrosine-protein phosphatase non-receptor type 9"/>
    <property type="match status" value="1"/>
</dbReference>
<dbReference type="CDD" id="cd14543">
    <property type="entry name" value="PTPc-N9"/>
    <property type="match status" value="1"/>
</dbReference>
<keyword evidence="6" id="KW-0007">Acetylation</keyword>
<evidence type="ECO:0000256" key="10">
    <source>
        <dbReference type="SAM" id="MobiDB-lite"/>
    </source>
</evidence>
<dbReference type="SMART" id="SM00194">
    <property type="entry name" value="PTPc"/>
    <property type="match status" value="1"/>
</dbReference>
<keyword evidence="15" id="KW-1185">Reference proteome</keyword>
<accession>A0A9P0JAY1</accession>
<dbReference type="SMART" id="SM00404">
    <property type="entry name" value="PTPc_motif"/>
    <property type="match status" value="1"/>
</dbReference>
<dbReference type="InterPro" id="IPR000387">
    <property type="entry name" value="Tyr_Pase_dom"/>
</dbReference>
<evidence type="ECO:0000313" key="14">
    <source>
        <dbReference type="EMBL" id="CAH1729580.1"/>
    </source>
</evidence>
<dbReference type="EC" id="3.1.3.48" evidence="2"/>
<dbReference type="PROSITE" id="PS00383">
    <property type="entry name" value="TYR_PHOSPHATASE_1"/>
    <property type="match status" value="1"/>
</dbReference>
<dbReference type="PROSITE" id="PS50191">
    <property type="entry name" value="CRAL_TRIO"/>
    <property type="match status" value="1"/>
</dbReference>
<feature type="compositionally biased region" description="Polar residues" evidence="10">
    <location>
        <begin position="288"/>
        <end position="304"/>
    </location>
</feature>
<dbReference type="PROSITE" id="PS50055">
    <property type="entry name" value="TYR_PHOSPHATASE_PTP"/>
    <property type="match status" value="1"/>
</dbReference>
<dbReference type="Gene3D" id="3.40.525.10">
    <property type="entry name" value="CRAL-TRIO lipid binding domain"/>
    <property type="match status" value="1"/>
</dbReference>
<evidence type="ECO:0000259" key="11">
    <source>
        <dbReference type="PROSITE" id="PS50055"/>
    </source>
</evidence>
<dbReference type="PANTHER" id="PTHR19134">
    <property type="entry name" value="RECEPTOR-TYPE TYROSINE-PROTEIN PHOSPHATASE"/>
    <property type="match status" value="1"/>
</dbReference>
<dbReference type="Pfam" id="PF00650">
    <property type="entry name" value="CRAL_TRIO"/>
    <property type="match status" value="1"/>
</dbReference>
<dbReference type="InterPro" id="IPR000242">
    <property type="entry name" value="PTP_cat"/>
</dbReference>
<comment type="function">
    <text evidence="7">Protein-tyrosine phosphatase that could participate in the transfer of hydrophobic ligands or in functions of the Golgi apparatus.</text>
</comment>
<dbReference type="Proteomes" id="UP001153620">
    <property type="component" value="Chromosome 3"/>
</dbReference>
<dbReference type="GO" id="GO:0004725">
    <property type="term" value="F:protein tyrosine phosphatase activity"/>
    <property type="evidence" value="ECO:0007669"/>
    <property type="project" value="UniProtKB-EC"/>
</dbReference>
<evidence type="ECO:0000259" key="12">
    <source>
        <dbReference type="PROSITE" id="PS50056"/>
    </source>
</evidence>
<dbReference type="SUPFAM" id="SSF46938">
    <property type="entry name" value="CRAL/TRIO N-terminal domain"/>
    <property type="match status" value="1"/>
</dbReference>
<keyword evidence="5" id="KW-0904">Protein phosphatase</keyword>
<dbReference type="SMART" id="SM00516">
    <property type="entry name" value="SEC14"/>
    <property type="match status" value="1"/>
</dbReference>
<evidence type="ECO:0000256" key="8">
    <source>
        <dbReference type="ARBA" id="ARBA00060781"/>
    </source>
</evidence>
<reference evidence="14" key="1">
    <citation type="submission" date="2022-01" db="EMBL/GenBank/DDBJ databases">
        <authorList>
            <person name="King R."/>
        </authorList>
    </citation>
    <scope>NUCLEOTIDE SEQUENCE</scope>
</reference>
<dbReference type="InterPro" id="IPR001251">
    <property type="entry name" value="CRAL-TRIO_dom"/>
</dbReference>
<evidence type="ECO:0000313" key="15">
    <source>
        <dbReference type="Proteomes" id="UP001153620"/>
    </source>
</evidence>
<dbReference type="InterPro" id="IPR029021">
    <property type="entry name" value="Prot-tyrosine_phosphatase-like"/>
</dbReference>
<evidence type="ECO:0000256" key="5">
    <source>
        <dbReference type="ARBA" id="ARBA00022912"/>
    </source>
</evidence>
<keyword evidence="3" id="KW-0963">Cytoplasm</keyword>
<dbReference type="SUPFAM" id="SSF52799">
    <property type="entry name" value="(Phosphotyrosine protein) phosphatases II"/>
    <property type="match status" value="1"/>
</dbReference>
<dbReference type="SUPFAM" id="SSF52087">
    <property type="entry name" value="CRAL/TRIO domain"/>
    <property type="match status" value="1"/>
</dbReference>
<feature type="compositionally biased region" description="Low complexity" evidence="10">
    <location>
        <begin position="268"/>
        <end position="287"/>
    </location>
</feature>
<dbReference type="Gene3D" id="3.90.190.10">
    <property type="entry name" value="Protein tyrosine phosphatase superfamily"/>
    <property type="match status" value="1"/>
</dbReference>
<feature type="domain" description="CRAL-TRIO" evidence="13">
    <location>
        <begin position="72"/>
        <end position="231"/>
    </location>
</feature>
<dbReference type="GO" id="GO:0009653">
    <property type="term" value="P:anatomical structure morphogenesis"/>
    <property type="evidence" value="ECO:0007669"/>
    <property type="project" value="UniProtKB-ARBA"/>
</dbReference>
<name>A0A9P0JAY1_9DIPT</name>
<evidence type="ECO:0000256" key="2">
    <source>
        <dbReference type="ARBA" id="ARBA00013064"/>
    </source>
</evidence>
<gene>
    <name evidence="14" type="ORF">CHIRRI_LOCUS11683</name>
</gene>
<feature type="compositionally biased region" description="Low complexity" evidence="10">
    <location>
        <begin position="325"/>
        <end position="335"/>
    </location>
</feature>